<keyword evidence="5" id="KW-1185">Reference proteome</keyword>
<organism evidence="4 5">
    <name type="scientific">Exophiala xenobiotica</name>
    <dbReference type="NCBI Taxonomy" id="348802"/>
    <lineage>
        <taxon>Eukaryota</taxon>
        <taxon>Fungi</taxon>
        <taxon>Dikarya</taxon>
        <taxon>Ascomycota</taxon>
        <taxon>Pezizomycotina</taxon>
        <taxon>Eurotiomycetes</taxon>
        <taxon>Chaetothyriomycetidae</taxon>
        <taxon>Chaetothyriales</taxon>
        <taxon>Herpotrichiellaceae</taxon>
        <taxon>Exophiala</taxon>
    </lineage>
</organism>
<gene>
    <name evidence="4" type="ORF">PV05_06762</name>
</gene>
<dbReference type="OrthoDB" id="1600564at2759"/>
<dbReference type="CDD" id="cd01846">
    <property type="entry name" value="fatty_acyltransferase_like"/>
    <property type="match status" value="1"/>
</dbReference>
<dbReference type="SUPFAM" id="SSF52266">
    <property type="entry name" value="SGNH hydrolase"/>
    <property type="match status" value="1"/>
</dbReference>
<evidence type="ECO:0000313" key="5">
    <source>
        <dbReference type="Proteomes" id="UP000054342"/>
    </source>
</evidence>
<proteinExistence type="predicted"/>
<dbReference type="InterPro" id="IPR036514">
    <property type="entry name" value="SGNH_hydro_sf"/>
</dbReference>
<keyword evidence="3" id="KW-1133">Transmembrane helix</keyword>
<dbReference type="Pfam" id="PF00657">
    <property type="entry name" value="Lipase_GDSL"/>
    <property type="match status" value="1"/>
</dbReference>
<dbReference type="Gene3D" id="3.40.50.1110">
    <property type="entry name" value="SGNH hydrolase"/>
    <property type="match status" value="1"/>
</dbReference>
<evidence type="ECO:0000256" key="3">
    <source>
        <dbReference type="SAM" id="Phobius"/>
    </source>
</evidence>
<keyword evidence="1" id="KW-0378">Hydrolase</keyword>
<dbReference type="EMBL" id="KN847320">
    <property type="protein sequence ID" value="KIW54402.1"/>
    <property type="molecule type" value="Genomic_DNA"/>
</dbReference>
<dbReference type="PANTHER" id="PTHR45648">
    <property type="entry name" value="GDSL LIPASE/ACYLHYDROLASE FAMILY PROTEIN (AFU_ORTHOLOGUE AFUA_4G14700)"/>
    <property type="match status" value="1"/>
</dbReference>
<reference evidence="4 5" key="1">
    <citation type="submission" date="2015-01" db="EMBL/GenBank/DDBJ databases">
        <title>The Genome Sequence of Exophiala xenobiotica CBS118157.</title>
        <authorList>
            <consortium name="The Broad Institute Genomics Platform"/>
            <person name="Cuomo C."/>
            <person name="de Hoog S."/>
            <person name="Gorbushina A."/>
            <person name="Stielow B."/>
            <person name="Teixiera M."/>
            <person name="Abouelleil A."/>
            <person name="Chapman S.B."/>
            <person name="Priest M."/>
            <person name="Young S.K."/>
            <person name="Wortman J."/>
            <person name="Nusbaum C."/>
            <person name="Birren B."/>
        </authorList>
    </citation>
    <scope>NUCLEOTIDE SEQUENCE [LARGE SCALE GENOMIC DNA]</scope>
    <source>
        <strain evidence="4 5">CBS 118157</strain>
    </source>
</reference>
<dbReference type="AlphaFoldDB" id="A0A0D2CW85"/>
<keyword evidence="3" id="KW-0812">Transmembrane</keyword>
<feature type="region of interest" description="Disordered" evidence="2">
    <location>
        <begin position="1"/>
        <end position="22"/>
    </location>
</feature>
<dbReference type="Proteomes" id="UP000054342">
    <property type="component" value="Unassembled WGS sequence"/>
</dbReference>
<accession>A0A0D2CW85</accession>
<name>A0A0D2CW85_9EURO</name>
<keyword evidence="3" id="KW-0472">Membrane</keyword>
<feature type="transmembrane region" description="Helical" evidence="3">
    <location>
        <begin position="65"/>
        <end position="88"/>
    </location>
</feature>
<dbReference type="RefSeq" id="XP_013314986.1">
    <property type="nucleotide sequence ID" value="XM_013459532.1"/>
</dbReference>
<dbReference type="HOGENOM" id="CLU_015101_1_0_1"/>
<protein>
    <submittedName>
        <fullName evidence="4">Uncharacterized protein</fullName>
    </submittedName>
</protein>
<dbReference type="GeneID" id="25328670"/>
<dbReference type="InterPro" id="IPR001087">
    <property type="entry name" value="GDSL"/>
</dbReference>
<evidence type="ECO:0000256" key="1">
    <source>
        <dbReference type="ARBA" id="ARBA00022801"/>
    </source>
</evidence>
<dbReference type="PANTHER" id="PTHR45648:SF22">
    <property type="entry name" value="GDSL LIPASE_ACYLHYDROLASE FAMILY PROTEIN (AFU_ORTHOLOGUE AFUA_4G14700)"/>
    <property type="match status" value="1"/>
</dbReference>
<evidence type="ECO:0000256" key="2">
    <source>
        <dbReference type="SAM" id="MobiDB-lite"/>
    </source>
</evidence>
<dbReference type="InterPro" id="IPR051058">
    <property type="entry name" value="GDSL_Est/Lipase"/>
</dbReference>
<dbReference type="GO" id="GO:0016788">
    <property type="term" value="F:hydrolase activity, acting on ester bonds"/>
    <property type="evidence" value="ECO:0007669"/>
    <property type="project" value="InterPro"/>
</dbReference>
<evidence type="ECO:0000313" key="4">
    <source>
        <dbReference type="EMBL" id="KIW54402.1"/>
    </source>
</evidence>
<sequence length="420" mass="46930">MADRQSSESSHSAAGPLRSSVTDADGEIALQPVQNKSAEEPLLAESERSFEDPIYNQYKSRRKTLLSALILLSLLCLLLTIAVGILVAPKGLVHGHRDESRWNVKNFKSFIAFGDSYTDERRMAYISLHNNTPPPPGTLLGESFHTTSGGRIWARYVVQYTGSSDNGQWTPQMNLYNYAVGGSFCTKEIVPRVHPTLLEYAVPAFVADQDTNETSEPLFKPDLTPSNSVFSVWIGTNDLGMFAFLTDDQVRGKTLTDYTDCVYTALDGLYAAGARTFVLMNTAPLHLAPAYANRTLHGEGKGDNNGRAEKMKELTTSANNIFRYQTPYEFTVSRRYPGAQVALFDVWSLFHDIYFDPETYLNGTAPANVTSYITHSKETRKSPDSFLWHDNLHPSEQTDRIIAKNFVEVLNGTSKYAQYW</sequence>